<keyword evidence="3" id="KW-1185">Reference proteome</keyword>
<dbReference type="InParanoid" id="A0A1Y2MDK7"/>
<feature type="region of interest" description="Disordered" evidence="1">
    <location>
        <begin position="17"/>
        <end position="49"/>
    </location>
</feature>
<sequence length="290" mass="32911">MAPSKFFKKVINKLKAKKEHVREKTKNSKTKDSVHSFASSSTRQHPPIASQPQSLLLSLPGELRNKIYDYVTCPSLDSIAILAQFKSILAFPVFRISRQIRVEALSLLCSSKLFDLNGLITANRFFASVREHMPQLKRLIIRCDEEWWLPSEDCTRGRKNFLQYLELAKGLEKVTIVVGRFPLSEKCVAQLGDPSSVGMRFLCDARDTVLRVDAAERERATRERYSMLLGQGGLLHAIKALELELTEASVRGQNVFKVYRPTRLDGTTVELTLPAWMPDYTKEEIVNIGQ</sequence>
<organism evidence="2 3">
    <name type="scientific">Epicoccum nigrum</name>
    <name type="common">Soil fungus</name>
    <name type="synonym">Epicoccum purpurascens</name>
    <dbReference type="NCBI Taxonomy" id="105696"/>
    <lineage>
        <taxon>Eukaryota</taxon>
        <taxon>Fungi</taxon>
        <taxon>Dikarya</taxon>
        <taxon>Ascomycota</taxon>
        <taxon>Pezizomycotina</taxon>
        <taxon>Dothideomycetes</taxon>
        <taxon>Pleosporomycetidae</taxon>
        <taxon>Pleosporales</taxon>
        <taxon>Pleosporineae</taxon>
        <taxon>Didymellaceae</taxon>
        <taxon>Epicoccum</taxon>
    </lineage>
</organism>
<evidence type="ECO:0008006" key="4">
    <source>
        <dbReference type="Google" id="ProtNLM"/>
    </source>
</evidence>
<proteinExistence type="predicted"/>
<accession>A0A1Y2MDK7</accession>
<feature type="compositionally biased region" description="Basic and acidic residues" evidence="1">
    <location>
        <begin position="20"/>
        <end position="34"/>
    </location>
</feature>
<reference evidence="2 3" key="1">
    <citation type="journal article" date="2017" name="Genome Announc.">
        <title>Genome sequence of the saprophytic ascomycete Epicoccum nigrum ICMP 19927 strain isolated from New Zealand.</title>
        <authorList>
            <person name="Fokin M."/>
            <person name="Fleetwood D."/>
            <person name="Weir B.S."/>
            <person name="Villas-Boas S.G."/>
        </authorList>
    </citation>
    <scope>NUCLEOTIDE SEQUENCE [LARGE SCALE GENOMIC DNA]</scope>
    <source>
        <strain evidence="2 3">ICMP 19927</strain>
    </source>
</reference>
<dbReference type="AlphaFoldDB" id="A0A1Y2MDK7"/>
<gene>
    <name evidence="2" type="ORF">B5807_01684</name>
</gene>
<protein>
    <recommendedName>
        <fullName evidence="4">F-box domain-containing protein</fullName>
    </recommendedName>
</protein>
<dbReference type="EMBL" id="KZ107838">
    <property type="protein sequence ID" value="OSS54082.1"/>
    <property type="molecule type" value="Genomic_DNA"/>
</dbReference>
<dbReference type="PANTHER" id="PTHR38790">
    <property type="entry name" value="2EXR DOMAIN-CONTAINING PROTEIN-RELATED"/>
    <property type="match status" value="1"/>
</dbReference>
<name>A0A1Y2MDK7_EPING</name>
<evidence type="ECO:0000313" key="2">
    <source>
        <dbReference type="EMBL" id="OSS54082.1"/>
    </source>
</evidence>
<dbReference type="Proteomes" id="UP000193240">
    <property type="component" value="Unassembled WGS sequence"/>
</dbReference>
<evidence type="ECO:0000256" key="1">
    <source>
        <dbReference type="SAM" id="MobiDB-lite"/>
    </source>
</evidence>
<evidence type="ECO:0000313" key="3">
    <source>
        <dbReference type="Proteomes" id="UP000193240"/>
    </source>
</evidence>